<proteinExistence type="inferred from homology"/>
<name>A0AAD5NTC8_ACENE</name>
<sequence length="126" mass="14116">MQPRSRLARGNQKKPWSAVEFGTISRLTVTSDPNSAQLGRAQGIFVNSAQDSNDPVLQYLIFSVAFTNKEFNGSTLEIQGTDKLFEASLLLKPRAPMLQMLMPFSRSLLMPFTVDLCFASSLYMQY</sequence>
<comment type="similarity">
    <text evidence="1">Belongs to the plant dirigent protein family.</text>
</comment>
<protein>
    <recommendedName>
        <fullName evidence="1">Dirigent protein</fullName>
    </recommendedName>
</protein>
<gene>
    <name evidence="2" type="ORF">LWI28_029129</name>
</gene>
<dbReference type="AlphaFoldDB" id="A0AAD5NTC8"/>
<comment type="subcellular location">
    <subcellularLocation>
        <location evidence="1">Secreted</location>
        <location evidence="1">Extracellular space</location>
        <location evidence="1">Apoplast</location>
    </subcellularLocation>
</comment>
<dbReference type="GO" id="GO:0048046">
    <property type="term" value="C:apoplast"/>
    <property type="evidence" value="ECO:0007669"/>
    <property type="project" value="UniProtKB-SubCell"/>
</dbReference>
<reference evidence="2" key="1">
    <citation type="journal article" date="2022" name="Plant J.">
        <title>Strategies of tolerance reflected in two North American maple genomes.</title>
        <authorList>
            <person name="McEvoy S.L."/>
            <person name="Sezen U.U."/>
            <person name="Trouern-Trend A."/>
            <person name="McMahon S.M."/>
            <person name="Schaberg P.G."/>
            <person name="Yang J."/>
            <person name="Wegrzyn J.L."/>
            <person name="Swenson N.G."/>
        </authorList>
    </citation>
    <scope>NUCLEOTIDE SEQUENCE</scope>
    <source>
        <strain evidence="2">91603</strain>
    </source>
</reference>
<keyword evidence="3" id="KW-1185">Reference proteome</keyword>
<comment type="function">
    <text evidence="1">Dirigent proteins impart stereoselectivity on the phenoxy radical-coupling reaction, yielding optically active lignans from two molecules of coniferyl alcohol in the biosynthesis of lignans, flavonolignans, and alkaloids and thus plays a central role in plant secondary metabolism.</text>
</comment>
<dbReference type="Pfam" id="PF03018">
    <property type="entry name" value="Dirigent"/>
    <property type="match status" value="1"/>
</dbReference>
<evidence type="ECO:0000313" key="2">
    <source>
        <dbReference type="EMBL" id="KAI9178648.1"/>
    </source>
</evidence>
<keyword evidence="1" id="KW-0964">Secreted</keyword>
<dbReference type="EMBL" id="JAJSOW010000102">
    <property type="protein sequence ID" value="KAI9178648.1"/>
    <property type="molecule type" value="Genomic_DNA"/>
</dbReference>
<accession>A0AAD5NTC8</accession>
<keyword evidence="1" id="KW-0052">Apoplast</keyword>
<comment type="subunit">
    <text evidence="1">Homodimer.</text>
</comment>
<evidence type="ECO:0000313" key="3">
    <source>
        <dbReference type="Proteomes" id="UP001064489"/>
    </source>
</evidence>
<dbReference type="PANTHER" id="PTHR21495">
    <property type="entry name" value="NUCLEOPORIN-RELATED"/>
    <property type="match status" value="1"/>
</dbReference>
<evidence type="ECO:0000256" key="1">
    <source>
        <dbReference type="RuleBase" id="RU363099"/>
    </source>
</evidence>
<comment type="caution">
    <text evidence="2">The sequence shown here is derived from an EMBL/GenBank/DDBJ whole genome shotgun (WGS) entry which is preliminary data.</text>
</comment>
<organism evidence="2 3">
    <name type="scientific">Acer negundo</name>
    <name type="common">Box elder</name>
    <dbReference type="NCBI Taxonomy" id="4023"/>
    <lineage>
        <taxon>Eukaryota</taxon>
        <taxon>Viridiplantae</taxon>
        <taxon>Streptophyta</taxon>
        <taxon>Embryophyta</taxon>
        <taxon>Tracheophyta</taxon>
        <taxon>Spermatophyta</taxon>
        <taxon>Magnoliopsida</taxon>
        <taxon>eudicotyledons</taxon>
        <taxon>Gunneridae</taxon>
        <taxon>Pentapetalae</taxon>
        <taxon>rosids</taxon>
        <taxon>malvids</taxon>
        <taxon>Sapindales</taxon>
        <taxon>Sapindaceae</taxon>
        <taxon>Hippocastanoideae</taxon>
        <taxon>Acereae</taxon>
        <taxon>Acer</taxon>
    </lineage>
</organism>
<dbReference type="InterPro" id="IPR004265">
    <property type="entry name" value="Dirigent"/>
</dbReference>
<reference evidence="2" key="2">
    <citation type="submission" date="2023-02" db="EMBL/GenBank/DDBJ databases">
        <authorList>
            <person name="Swenson N.G."/>
            <person name="Wegrzyn J.L."/>
            <person name="Mcevoy S.L."/>
        </authorList>
    </citation>
    <scope>NUCLEOTIDE SEQUENCE</scope>
    <source>
        <strain evidence="2">91603</strain>
        <tissue evidence="2">Leaf</tissue>
    </source>
</reference>
<dbReference type="Proteomes" id="UP001064489">
    <property type="component" value="Chromosome 5"/>
</dbReference>